<evidence type="ECO:0000313" key="4">
    <source>
        <dbReference type="Proteomes" id="UP000649617"/>
    </source>
</evidence>
<gene>
    <name evidence="3" type="ORF">SPIL2461_LOCUS16525</name>
</gene>
<keyword evidence="2" id="KW-1133">Transmembrane helix</keyword>
<feature type="transmembrane region" description="Helical" evidence="2">
    <location>
        <begin position="119"/>
        <end position="142"/>
    </location>
</feature>
<evidence type="ECO:0000313" key="3">
    <source>
        <dbReference type="EMBL" id="CAE7630283.1"/>
    </source>
</evidence>
<name>A0A812VH80_SYMPI</name>
<dbReference type="AlphaFoldDB" id="A0A812VH80"/>
<dbReference type="EMBL" id="CAJNIZ010042637">
    <property type="protein sequence ID" value="CAE7630283.1"/>
    <property type="molecule type" value="Genomic_DNA"/>
</dbReference>
<protein>
    <submittedName>
        <fullName evidence="3">Uncharacterized protein</fullName>
    </submittedName>
</protein>
<evidence type="ECO:0000256" key="1">
    <source>
        <dbReference type="SAM" id="MobiDB-lite"/>
    </source>
</evidence>
<feature type="compositionally biased region" description="Basic and acidic residues" evidence="1">
    <location>
        <begin position="49"/>
        <end position="65"/>
    </location>
</feature>
<dbReference type="Proteomes" id="UP000649617">
    <property type="component" value="Unassembled WGS sequence"/>
</dbReference>
<keyword evidence="2" id="KW-0472">Membrane</keyword>
<comment type="caution">
    <text evidence="3">The sequence shown here is derived from an EMBL/GenBank/DDBJ whole genome shotgun (WGS) entry which is preliminary data.</text>
</comment>
<reference evidence="3" key="1">
    <citation type="submission" date="2021-02" db="EMBL/GenBank/DDBJ databases">
        <authorList>
            <person name="Dougan E. K."/>
            <person name="Rhodes N."/>
            <person name="Thang M."/>
            <person name="Chan C."/>
        </authorList>
    </citation>
    <scope>NUCLEOTIDE SEQUENCE</scope>
</reference>
<evidence type="ECO:0000256" key="2">
    <source>
        <dbReference type="SAM" id="Phobius"/>
    </source>
</evidence>
<feature type="transmembrane region" description="Helical" evidence="2">
    <location>
        <begin position="162"/>
        <end position="188"/>
    </location>
</feature>
<keyword evidence="4" id="KW-1185">Reference proteome</keyword>
<feature type="region of interest" description="Disordered" evidence="1">
    <location>
        <begin position="45"/>
        <end position="105"/>
    </location>
</feature>
<organism evidence="3 4">
    <name type="scientific">Symbiodinium pilosum</name>
    <name type="common">Dinoflagellate</name>
    <dbReference type="NCBI Taxonomy" id="2952"/>
    <lineage>
        <taxon>Eukaryota</taxon>
        <taxon>Sar</taxon>
        <taxon>Alveolata</taxon>
        <taxon>Dinophyceae</taxon>
        <taxon>Suessiales</taxon>
        <taxon>Symbiodiniaceae</taxon>
        <taxon>Symbiodinium</taxon>
    </lineage>
</organism>
<accession>A0A812VH80</accession>
<feature type="compositionally biased region" description="Acidic residues" evidence="1">
    <location>
        <begin position="83"/>
        <end position="105"/>
    </location>
</feature>
<keyword evidence="2" id="KW-0812">Transmembrane</keyword>
<proteinExistence type="predicted"/>
<dbReference type="OrthoDB" id="428384at2759"/>
<sequence length="272" mass="29920">MVAFISFLKKYDAGRMSTAAWRVQLAACRAVSCGAGSNFHHHYKRHHEHNGESDEHEHGQLKTDKGGGPLDENEDKEQAGEEAKDEGEVEGEGEKDGEEGEEEEEAWNMTLGDKLLLEIGWLGLFLVLSMALVALMGIVSQLRDDSKDIDDGIVEPSAFARGAYWIDVHLLDPLVIVMGLANFVVFAASTELDHDKQATSGFGFKRKLVTWVPRANELWSPVSSFVGSSTSLVEGSAAPFVALLLNAYAWIDMIAMMPSLLDIVFHKDVRLC</sequence>